<dbReference type="InterPro" id="IPR029066">
    <property type="entry name" value="PLP-binding_barrel"/>
</dbReference>
<comment type="similarity">
    <text evidence="2 4">Belongs to the pyridoxal phosphate-binding protein YggS/PROSC family.</text>
</comment>
<evidence type="ECO:0000256" key="4">
    <source>
        <dbReference type="RuleBase" id="RU004514"/>
    </source>
</evidence>
<feature type="modified residue" description="N6-(pyridoxal phosphate)lysine" evidence="2 3">
    <location>
        <position position="24"/>
    </location>
</feature>
<evidence type="ECO:0000256" key="3">
    <source>
        <dbReference type="PIRSR" id="PIRSR004848-1"/>
    </source>
</evidence>
<dbReference type="AlphaFoldDB" id="A0A9D1GMB9"/>
<dbReference type="InterPro" id="IPR011078">
    <property type="entry name" value="PyrdxlP_homeostasis"/>
</dbReference>
<dbReference type="CDD" id="cd00635">
    <property type="entry name" value="PLPDE_III_YBL036c_like"/>
    <property type="match status" value="1"/>
</dbReference>
<dbReference type="NCBIfam" id="TIGR00044">
    <property type="entry name" value="YggS family pyridoxal phosphate-dependent enzyme"/>
    <property type="match status" value="1"/>
</dbReference>
<reference evidence="6" key="1">
    <citation type="submission" date="2020-10" db="EMBL/GenBank/DDBJ databases">
        <authorList>
            <person name="Gilroy R."/>
        </authorList>
    </citation>
    <scope>NUCLEOTIDE SEQUENCE</scope>
    <source>
        <strain evidence="6">ChiHecec2B26-709</strain>
    </source>
</reference>
<dbReference type="GO" id="GO:0030170">
    <property type="term" value="F:pyridoxal phosphate binding"/>
    <property type="evidence" value="ECO:0007669"/>
    <property type="project" value="UniProtKB-UniRule"/>
</dbReference>
<gene>
    <name evidence="6" type="ORF">IAC35_02960</name>
</gene>
<dbReference type="InterPro" id="IPR001608">
    <property type="entry name" value="Ala_racemase_N"/>
</dbReference>
<sequence length="225" mass="25472">MIKENLENIYKELPPDVKLVAVSKFHPVEAMLEAVEAGQLRFGENRPQEFQKKVLAIRESHPELAERLEWHFIGHLQTNKLKLVLPYAALVQSVDSLHLLQAIDTWGKAAGKTVNILLEMHIGAEATKQGFVEEEALDILFNAARYGNVRFCGLMGMASHSDDEEDIRADFTRISSFFGYCRDLFPELDGFRELSIGMSDDWRTALEYGATIVRIGTAIFGPRQY</sequence>
<evidence type="ECO:0000313" key="7">
    <source>
        <dbReference type="Proteomes" id="UP000886881"/>
    </source>
</evidence>
<dbReference type="Gene3D" id="3.20.20.10">
    <property type="entry name" value="Alanine racemase"/>
    <property type="match status" value="1"/>
</dbReference>
<dbReference type="PANTHER" id="PTHR10146">
    <property type="entry name" value="PROLINE SYNTHETASE CO-TRANSCRIBED BACTERIAL HOMOLOG PROTEIN"/>
    <property type="match status" value="1"/>
</dbReference>
<dbReference type="PROSITE" id="PS01211">
    <property type="entry name" value="UPF0001"/>
    <property type="match status" value="1"/>
</dbReference>
<evidence type="ECO:0000256" key="1">
    <source>
        <dbReference type="ARBA" id="ARBA00022898"/>
    </source>
</evidence>
<proteinExistence type="inferred from homology"/>
<comment type="cofactor">
    <cofactor evidence="3">
        <name>pyridoxal 5'-phosphate</name>
        <dbReference type="ChEBI" id="CHEBI:597326"/>
    </cofactor>
</comment>
<organism evidence="6 7">
    <name type="scientific">Candidatus Cryptobacteroides merdipullorum</name>
    <dbReference type="NCBI Taxonomy" id="2840771"/>
    <lineage>
        <taxon>Bacteria</taxon>
        <taxon>Pseudomonadati</taxon>
        <taxon>Bacteroidota</taxon>
        <taxon>Bacteroidia</taxon>
        <taxon>Bacteroidales</taxon>
        <taxon>Candidatus Cryptobacteroides</taxon>
    </lineage>
</organism>
<protein>
    <recommendedName>
        <fullName evidence="2">Pyridoxal phosphate homeostasis protein</fullName>
        <shortName evidence="2">PLP homeostasis protein</shortName>
    </recommendedName>
</protein>
<evidence type="ECO:0000256" key="2">
    <source>
        <dbReference type="HAMAP-Rule" id="MF_02087"/>
    </source>
</evidence>
<reference evidence="6" key="2">
    <citation type="journal article" date="2021" name="PeerJ">
        <title>Extensive microbial diversity within the chicken gut microbiome revealed by metagenomics and culture.</title>
        <authorList>
            <person name="Gilroy R."/>
            <person name="Ravi A."/>
            <person name="Getino M."/>
            <person name="Pursley I."/>
            <person name="Horton D.L."/>
            <person name="Alikhan N.F."/>
            <person name="Baker D."/>
            <person name="Gharbi K."/>
            <person name="Hall N."/>
            <person name="Watson M."/>
            <person name="Adriaenssens E.M."/>
            <person name="Foster-Nyarko E."/>
            <person name="Jarju S."/>
            <person name="Secka A."/>
            <person name="Antonio M."/>
            <person name="Oren A."/>
            <person name="Chaudhuri R.R."/>
            <person name="La Ragione R."/>
            <person name="Hildebrand F."/>
            <person name="Pallen M.J."/>
        </authorList>
    </citation>
    <scope>NUCLEOTIDE SEQUENCE</scope>
    <source>
        <strain evidence="6">ChiHecec2B26-709</strain>
    </source>
</reference>
<comment type="function">
    <text evidence="2">Pyridoxal 5'-phosphate (PLP)-binding protein, which is involved in PLP homeostasis.</text>
</comment>
<keyword evidence="1 2" id="KW-0663">Pyridoxal phosphate</keyword>
<dbReference type="HAMAP" id="MF_02087">
    <property type="entry name" value="PLP_homeostasis"/>
    <property type="match status" value="1"/>
</dbReference>
<dbReference type="Pfam" id="PF01168">
    <property type="entry name" value="Ala_racemase_N"/>
    <property type="match status" value="1"/>
</dbReference>
<evidence type="ECO:0000259" key="5">
    <source>
        <dbReference type="Pfam" id="PF01168"/>
    </source>
</evidence>
<accession>A0A9D1GMB9</accession>
<name>A0A9D1GMB9_9BACT</name>
<feature type="domain" description="Alanine racemase N-terminal" evidence="5">
    <location>
        <begin position="2"/>
        <end position="223"/>
    </location>
</feature>
<dbReference type="PIRSF" id="PIRSF004848">
    <property type="entry name" value="YBL036c_PLPDEIII"/>
    <property type="match status" value="1"/>
</dbReference>
<evidence type="ECO:0000313" key="6">
    <source>
        <dbReference type="EMBL" id="HIT46800.1"/>
    </source>
</evidence>
<dbReference type="SUPFAM" id="SSF51419">
    <property type="entry name" value="PLP-binding barrel"/>
    <property type="match status" value="1"/>
</dbReference>
<dbReference type="Proteomes" id="UP000886881">
    <property type="component" value="Unassembled WGS sequence"/>
</dbReference>
<dbReference type="PANTHER" id="PTHR10146:SF14">
    <property type="entry name" value="PYRIDOXAL PHOSPHATE HOMEOSTASIS PROTEIN"/>
    <property type="match status" value="1"/>
</dbReference>
<comment type="caution">
    <text evidence="6">The sequence shown here is derived from an EMBL/GenBank/DDBJ whole genome shotgun (WGS) entry which is preliminary data.</text>
</comment>
<dbReference type="EMBL" id="DVLC01000056">
    <property type="protein sequence ID" value="HIT46800.1"/>
    <property type="molecule type" value="Genomic_DNA"/>
</dbReference>